<dbReference type="EMBL" id="QKYT01000219">
    <property type="protein sequence ID" value="RIA89454.1"/>
    <property type="molecule type" value="Genomic_DNA"/>
</dbReference>
<accession>A0A397T331</accession>
<proteinExistence type="predicted"/>
<evidence type="ECO:0000313" key="2">
    <source>
        <dbReference type="EMBL" id="RIA89454.1"/>
    </source>
</evidence>
<evidence type="ECO:0000313" key="3">
    <source>
        <dbReference type="Proteomes" id="UP000265703"/>
    </source>
</evidence>
<reference evidence="2 3" key="1">
    <citation type="submission" date="2018-06" db="EMBL/GenBank/DDBJ databases">
        <title>Comparative genomics reveals the genomic features of Rhizophagus irregularis, R. cerebriforme, R. diaphanum and Gigaspora rosea, and their symbiotic lifestyle signature.</title>
        <authorList>
            <person name="Morin E."/>
            <person name="San Clemente H."/>
            <person name="Chen E.C.H."/>
            <person name="De La Providencia I."/>
            <person name="Hainaut M."/>
            <person name="Kuo A."/>
            <person name="Kohler A."/>
            <person name="Murat C."/>
            <person name="Tang N."/>
            <person name="Roy S."/>
            <person name="Loubradou J."/>
            <person name="Henrissat B."/>
            <person name="Grigoriev I.V."/>
            <person name="Corradi N."/>
            <person name="Roux C."/>
            <person name="Martin F.M."/>
        </authorList>
    </citation>
    <scope>NUCLEOTIDE SEQUENCE [LARGE SCALE GENOMIC DNA]</scope>
    <source>
        <strain evidence="2 3">DAOM 227022</strain>
    </source>
</reference>
<gene>
    <name evidence="2" type="ORF">C1645_824835</name>
</gene>
<feature type="region of interest" description="Disordered" evidence="1">
    <location>
        <begin position="182"/>
        <end position="208"/>
    </location>
</feature>
<protein>
    <submittedName>
        <fullName evidence="2">Uncharacterized protein</fullName>
    </submittedName>
</protein>
<dbReference type="OrthoDB" id="2386689at2759"/>
<evidence type="ECO:0000256" key="1">
    <source>
        <dbReference type="SAM" id="MobiDB-lite"/>
    </source>
</evidence>
<keyword evidence="3" id="KW-1185">Reference proteome</keyword>
<name>A0A397T331_9GLOM</name>
<organism evidence="2 3">
    <name type="scientific">Glomus cerebriforme</name>
    <dbReference type="NCBI Taxonomy" id="658196"/>
    <lineage>
        <taxon>Eukaryota</taxon>
        <taxon>Fungi</taxon>
        <taxon>Fungi incertae sedis</taxon>
        <taxon>Mucoromycota</taxon>
        <taxon>Glomeromycotina</taxon>
        <taxon>Glomeromycetes</taxon>
        <taxon>Glomerales</taxon>
        <taxon>Glomeraceae</taxon>
        <taxon>Glomus</taxon>
    </lineage>
</organism>
<comment type="caution">
    <text evidence="2">The sequence shown here is derived from an EMBL/GenBank/DDBJ whole genome shotgun (WGS) entry which is preliminary data.</text>
</comment>
<sequence>MTVKTIAGITNLSYFEWPIAGDYAGYIRAQTLPDVSLWSLFSSNDIAKLVKIPLHKPTPNVTSHSTPSTIWNFPISQVQGNQITTDNSKLIQDNSGTQGISNIENFPLMRNINKTDRMSARNMVIQLQDLAKESEIQLENVPEIKTVEGWIARYSSSLRKEYAAQRVAENNNIFANKQNETLNRGVQPYNNNNNTNFDNTTSSSDSHRNTVKTVVLKDCSAKRKNPLVKI</sequence>
<feature type="compositionally biased region" description="Low complexity" evidence="1">
    <location>
        <begin position="190"/>
        <end position="204"/>
    </location>
</feature>
<dbReference type="Proteomes" id="UP000265703">
    <property type="component" value="Unassembled WGS sequence"/>
</dbReference>
<dbReference type="AlphaFoldDB" id="A0A397T331"/>